<keyword evidence="3 8" id="KW-0699">rRNA-binding</keyword>
<evidence type="ECO:0000256" key="9">
    <source>
        <dbReference type="SAM" id="MobiDB-lite"/>
    </source>
</evidence>
<sequence length="101" mass="11259">MAQGQPTKVKKKKKSVLKRAAQARQRAEVNRINRTRVRTMMRRFRTALTAGDPTAAGNLLHPTMSAIDQAITKGVLHENTGNRYKSRLTLAYNAVKTKAAK</sequence>
<evidence type="ECO:0000256" key="6">
    <source>
        <dbReference type="ARBA" id="ARBA00023274"/>
    </source>
</evidence>
<dbReference type="PANTHER" id="PTHR33398">
    <property type="entry name" value="30S RIBOSOMAL PROTEIN S20"/>
    <property type="match status" value="1"/>
</dbReference>
<feature type="region of interest" description="Disordered" evidence="9">
    <location>
        <begin position="1"/>
        <end position="27"/>
    </location>
</feature>
<feature type="compositionally biased region" description="Basic residues" evidence="9">
    <location>
        <begin position="8"/>
        <end position="17"/>
    </location>
</feature>
<dbReference type="EMBL" id="JACDQQ010001569">
    <property type="protein sequence ID" value="MBA0086551.1"/>
    <property type="molecule type" value="Genomic_DNA"/>
</dbReference>
<comment type="function">
    <text evidence="1 8">Binds directly to 16S ribosomal RNA.</text>
</comment>
<dbReference type="PANTHER" id="PTHR33398:SF1">
    <property type="entry name" value="SMALL RIBOSOMAL SUBUNIT PROTEIN BS20C"/>
    <property type="match status" value="1"/>
</dbReference>
<dbReference type="NCBIfam" id="TIGR00029">
    <property type="entry name" value="S20"/>
    <property type="match status" value="1"/>
</dbReference>
<dbReference type="GO" id="GO:0003735">
    <property type="term" value="F:structural constituent of ribosome"/>
    <property type="evidence" value="ECO:0007669"/>
    <property type="project" value="InterPro"/>
</dbReference>
<dbReference type="Pfam" id="PF01649">
    <property type="entry name" value="Ribosomal_S20p"/>
    <property type="match status" value="1"/>
</dbReference>
<dbReference type="InterPro" id="IPR002583">
    <property type="entry name" value="Ribosomal_bS20"/>
</dbReference>
<dbReference type="GO" id="GO:0070181">
    <property type="term" value="F:small ribosomal subunit rRNA binding"/>
    <property type="evidence" value="ECO:0007669"/>
    <property type="project" value="TreeGrafter"/>
</dbReference>
<reference evidence="10" key="1">
    <citation type="submission" date="2020-06" db="EMBL/GenBank/DDBJ databases">
        <title>Legume-microbial interactions unlock mineral nutrients during tropical forest succession.</title>
        <authorList>
            <person name="Epihov D.Z."/>
        </authorList>
    </citation>
    <scope>NUCLEOTIDE SEQUENCE [LARGE SCALE GENOMIC DNA]</scope>
    <source>
        <strain evidence="10">Pan2503</strain>
    </source>
</reference>
<protein>
    <recommendedName>
        <fullName evidence="7 8">Small ribosomal subunit protein bS20</fullName>
    </recommendedName>
</protein>
<dbReference type="GO" id="GO:0015935">
    <property type="term" value="C:small ribosomal subunit"/>
    <property type="evidence" value="ECO:0007669"/>
    <property type="project" value="TreeGrafter"/>
</dbReference>
<evidence type="ECO:0000256" key="5">
    <source>
        <dbReference type="ARBA" id="ARBA00022980"/>
    </source>
</evidence>
<keyword evidence="5 8" id="KW-0689">Ribosomal protein</keyword>
<dbReference type="HAMAP" id="MF_00500">
    <property type="entry name" value="Ribosomal_bS20"/>
    <property type="match status" value="1"/>
</dbReference>
<dbReference type="SUPFAM" id="SSF46992">
    <property type="entry name" value="Ribosomal protein S20"/>
    <property type="match status" value="1"/>
</dbReference>
<dbReference type="Proteomes" id="UP000567293">
    <property type="component" value="Unassembled WGS sequence"/>
</dbReference>
<evidence type="ECO:0000256" key="2">
    <source>
        <dbReference type="ARBA" id="ARBA00007634"/>
    </source>
</evidence>
<evidence type="ECO:0000256" key="3">
    <source>
        <dbReference type="ARBA" id="ARBA00022730"/>
    </source>
</evidence>
<name>A0A7V8SY47_9BACT</name>
<organism evidence="10 11">
    <name type="scientific">Candidatus Acidiferrum panamense</name>
    <dbReference type="NCBI Taxonomy" id="2741543"/>
    <lineage>
        <taxon>Bacteria</taxon>
        <taxon>Pseudomonadati</taxon>
        <taxon>Acidobacteriota</taxon>
        <taxon>Terriglobia</taxon>
        <taxon>Candidatus Acidiferrales</taxon>
        <taxon>Candidatus Acidiferrum</taxon>
    </lineage>
</organism>
<evidence type="ECO:0000313" key="10">
    <source>
        <dbReference type="EMBL" id="MBA0086551.1"/>
    </source>
</evidence>
<dbReference type="GO" id="GO:0006412">
    <property type="term" value="P:translation"/>
    <property type="evidence" value="ECO:0007669"/>
    <property type="project" value="UniProtKB-UniRule"/>
</dbReference>
<keyword evidence="4 8" id="KW-0694">RNA-binding</keyword>
<dbReference type="InterPro" id="IPR036510">
    <property type="entry name" value="Ribosomal_bS20_sf"/>
</dbReference>
<proteinExistence type="inferred from homology"/>
<dbReference type="AlphaFoldDB" id="A0A7V8SY47"/>
<accession>A0A7V8SY47</accession>
<keyword evidence="11" id="KW-1185">Reference proteome</keyword>
<evidence type="ECO:0000256" key="7">
    <source>
        <dbReference type="ARBA" id="ARBA00035136"/>
    </source>
</evidence>
<keyword evidence="6 8" id="KW-0687">Ribonucleoprotein</keyword>
<gene>
    <name evidence="8 10" type="primary">rpsT</name>
    <name evidence="10" type="ORF">HRJ53_16345</name>
</gene>
<evidence type="ECO:0000313" key="11">
    <source>
        <dbReference type="Proteomes" id="UP000567293"/>
    </source>
</evidence>
<comment type="similarity">
    <text evidence="2 8">Belongs to the bacterial ribosomal protein bS20 family.</text>
</comment>
<evidence type="ECO:0000256" key="8">
    <source>
        <dbReference type="HAMAP-Rule" id="MF_00500"/>
    </source>
</evidence>
<evidence type="ECO:0000256" key="4">
    <source>
        <dbReference type="ARBA" id="ARBA00022884"/>
    </source>
</evidence>
<dbReference type="Gene3D" id="1.20.58.110">
    <property type="entry name" value="Ribosomal protein S20"/>
    <property type="match status" value="1"/>
</dbReference>
<comment type="caution">
    <text evidence="10">The sequence shown here is derived from an EMBL/GenBank/DDBJ whole genome shotgun (WGS) entry which is preliminary data.</text>
</comment>
<evidence type="ECO:0000256" key="1">
    <source>
        <dbReference type="ARBA" id="ARBA00003134"/>
    </source>
</evidence>